<keyword evidence="3" id="KW-1185">Reference proteome</keyword>
<dbReference type="EMBL" id="JAMCCK010000059">
    <property type="protein sequence ID" value="MCL3998229.1"/>
    <property type="molecule type" value="Genomic_DNA"/>
</dbReference>
<organism evidence="2 3">
    <name type="scientific">Streptomyces lavenduligriseus</name>
    <dbReference type="NCBI Taxonomy" id="67315"/>
    <lineage>
        <taxon>Bacteria</taxon>
        <taxon>Bacillati</taxon>
        <taxon>Actinomycetota</taxon>
        <taxon>Actinomycetes</taxon>
        <taxon>Kitasatosporales</taxon>
        <taxon>Streptomycetaceae</taxon>
        <taxon>Streptomyces</taxon>
    </lineage>
</organism>
<evidence type="ECO:0000313" key="2">
    <source>
        <dbReference type="EMBL" id="MCL3998229.1"/>
    </source>
</evidence>
<sequence length="47" mass="5675">MASINYPFPDPKNDAERAANRQAADDYQRQEEEASDFLDWERELEWR</sequence>
<feature type="compositionally biased region" description="Basic and acidic residues" evidence="1">
    <location>
        <begin position="11"/>
        <end position="32"/>
    </location>
</feature>
<reference evidence="2 3" key="1">
    <citation type="submission" date="2022-05" db="EMBL/GenBank/DDBJ databases">
        <title>Genome Resource of Streptomyces lavenduligriseus GA1-1, a Strain with Broad-Spectrum Antifungal Activity against Phytopathogenic Fungi.</title>
        <authorList>
            <person name="Qi D."/>
        </authorList>
    </citation>
    <scope>NUCLEOTIDE SEQUENCE [LARGE SCALE GENOMIC DNA]</scope>
    <source>
        <strain evidence="2 3">GA1-1</strain>
    </source>
</reference>
<protein>
    <submittedName>
        <fullName evidence="2">Uncharacterized protein</fullName>
    </submittedName>
</protein>
<name>A0ABT0P3E1_9ACTN</name>
<dbReference type="Proteomes" id="UP001202052">
    <property type="component" value="Unassembled WGS sequence"/>
</dbReference>
<comment type="caution">
    <text evidence="2">The sequence shown here is derived from an EMBL/GenBank/DDBJ whole genome shotgun (WGS) entry which is preliminary data.</text>
</comment>
<evidence type="ECO:0000256" key="1">
    <source>
        <dbReference type="SAM" id="MobiDB-lite"/>
    </source>
</evidence>
<evidence type="ECO:0000313" key="3">
    <source>
        <dbReference type="Proteomes" id="UP001202052"/>
    </source>
</evidence>
<gene>
    <name evidence="2" type="ORF">M4438_32790</name>
</gene>
<proteinExistence type="predicted"/>
<dbReference type="RefSeq" id="WP_249492926.1">
    <property type="nucleotide sequence ID" value="NZ_JAMCCK010000059.1"/>
</dbReference>
<accession>A0ABT0P3E1</accession>
<feature type="region of interest" description="Disordered" evidence="1">
    <location>
        <begin position="1"/>
        <end position="38"/>
    </location>
</feature>